<proteinExistence type="predicted"/>
<evidence type="ECO:0000259" key="1">
    <source>
        <dbReference type="PROSITE" id="PS50076"/>
    </source>
</evidence>
<reference evidence="2" key="1">
    <citation type="submission" date="2022-07" db="EMBL/GenBank/DDBJ databases">
        <title>Evaluation of T. orientalis genome assembly methods using nanopore sequencing and analysis of variation between genomes.</title>
        <authorList>
            <person name="Yam J."/>
            <person name="Micallef M.L."/>
            <person name="Liu M."/>
            <person name="Djordjevic S.P."/>
            <person name="Bogema D.R."/>
            <person name="Jenkins C."/>
        </authorList>
    </citation>
    <scope>NUCLEOTIDE SEQUENCE</scope>
    <source>
        <strain evidence="2">Fish Creek</strain>
    </source>
</reference>
<dbReference type="CDD" id="cd06257">
    <property type="entry name" value="DnaJ"/>
    <property type="match status" value="1"/>
</dbReference>
<protein>
    <recommendedName>
        <fullName evidence="1">J domain-containing protein</fullName>
    </recommendedName>
</protein>
<dbReference type="InterPro" id="IPR056453">
    <property type="entry name" value="HTH_DNAJC9"/>
</dbReference>
<dbReference type="InterPro" id="IPR052594">
    <property type="entry name" value="J_domain-containing_protein"/>
</dbReference>
<sequence length="238" mass="27608">MGKNQTPKLYLLLGLDQSATTRDIVKAYRLAALKSHPDKLAGLSEEDQEKAKNHFVQLQHAYEILRDDEKRKNYDVFGWEGEGDVSFSAAFDFYRAPVQEEDIVDFSRTYKGSKEEDEDLMDYYNKHNGDLTDILFCIPLSEADDLDRFVEFFNKSIKSKKLKPTEDFKRTSKPNRIKSVKTKYEKSCKKAKKTDEDPDFEELSAQILANRKRRFNDFSGLIANLESKYGSKKLKLSK</sequence>
<dbReference type="Pfam" id="PF23302">
    <property type="entry name" value="HTH_DNAJC9"/>
    <property type="match status" value="1"/>
</dbReference>
<evidence type="ECO:0000313" key="2">
    <source>
        <dbReference type="EMBL" id="UKJ89536.1"/>
    </source>
</evidence>
<accession>A0A976M6T5</accession>
<dbReference type="PROSITE" id="PS50076">
    <property type="entry name" value="DNAJ_2"/>
    <property type="match status" value="1"/>
</dbReference>
<dbReference type="InterPro" id="IPR036869">
    <property type="entry name" value="J_dom_sf"/>
</dbReference>
<feature type="domain" description="J" evidence="1">
    <location>
        <begin position="8"/>
        <end position="78"/>
    </location>
</feature>
<dbReference type="PANTHER" id="PTHR44144:SF1">
    <property type="entry name" value="DNAJ HOMOLOG SUBFAMILY C MEMBER 9"/>
    <property type="match status" value="1"/>
</dbReference>
<dbReference type="SMART" id="SM00271">
    <property type="entry name" value="DnaJ"/>
    <property type="match status" value="1"/>
</dbReference>
<dbReference type="PRINTS" id="PR00625">
    <property type="entry name" value="JDOMAIN"/>
</dbReference>
<dbReference type="InterPro" id="IPR018253">
    <property type="entry name" value="DnaJ_domain_CS"/>
</dbReference>
<dbReference type="SUPFAM" id="SSF46565">
    <property type="entry name" value="Chaperone J-domain"/>
    <property type="match status" value="1"/>
</dbReference>
<dbReference type="EMBL" id="CP056067">
    <property type="protein sequence ID" value="UKJ89536.1"/>
    <property type="molecule type" value="Genomic_DNA"/>
</dbReference>
<dbReference type="OrthoDB" id="445556at2759"/>
<dbReference type="PROSITE" id="PS00636">
    <property type="entry name" value="DNAJ_1"/>
    <property type="match status" value="1"/>
</dbReference>
<dbReference type="GO" id="GO:0005737">
    <property type="term" value="C:cytoplasm"/>
    <property type="evidence" value="ECO:0007669"/>
    <property type="project" value="TreeGrafter"/>
</dbReference>
<gene>
    <name evidence="2" type="ORF">MACJ_002787</name>
</gene>
<dbReference type="GO" id="GO:0031072">
    <property type="term" value="F:heat shock protein binding"/>
    <property type="evidence" value="ECO:0007669"/>
    <property type="project" value="TreeGrafter"/>
</dbReference>
<name>A0A976M6T5_THEOR</name>
<organism evidence="2 3">
    <name type="scientific">Theileria orientalis</name>
    <dbReference type="NCBI Taxonomy" id="68886"/>
    <lineage>
        <taxon>Eukaryota</taxon>
        <taxon>Sar</taxon>
        <taxon>Alveolata</taxon>
        <taxon>Apicomplexa</taxon>
        <taxon>Aconoidasida</taxon>
        <taxon>Piroplasmida</taxon>
        <taxon>Theileriidae</taxon>
        <taxon>Theileria</taxon>
    </lineage>
</organism>
<dbReference type="PANTHER" id="PTHR44144">
    <property type="entry name" value="DNAJ HOMOLOG SUBFAMILY C MEMBER 9"/>
    <property type="match status" value="1"/>
</dbReference>
<dbReference type="GO" id="GO:0005634">
    <property type="term" value="C:nucleus"/>
    <property type="evidence" value="ECO:0007669"/>
    <property type="project" value="TreeGrafter"/>
</dbReference>
<dbReference type="Pfam" id="PF00226">
    <property type="entry name" value="DnaJ"/>
    <property type="match status" value="1"/>
</dbReference>
<evidence type="ECO:0000313" key="3">
    <source>
        <dbReference type="Proteomes" id="UP000244803"/>
    </source>
</evidence>
<dbReference type="Proteomes" id="UP000244803">
    <property type="component" value="Chromosome 4"/>
</dbReference>
<dbReference type="InterPro" id="IPR001623">
    <property type="entry name" value="DnaJ_domain"/>
</dbReference>
<dbReference type="AlphaFoldDB" id="A0A976M6T5"/>
<dbReference type="Gene3D" id="1.10.287.110">
    <property type="entry name" value="DnaJ domain"/>
    <property type="match status" value="1"/>
</dbReference>